<dbReference type="AlphaFoldDB" id="A0A841A7F8"/>
<accession>A0A841A7F8</accession>
<evidence type="ECO:0000313" key="2">
    <source>
        <dbReference type="EMBL" id="MBB5831109.1"/>
    </source>
</evidence>
<sequence>MNDSSIPILLLGIGMLVVVLAALLLIIRQIAMSRSRGVFECSLQRRGLVGGEKWQHGLMRFGTDRLRWFRAFSLRLRPEVVIRRGEILEVNRRRLEARVDGDAESYLLEFTLSGGREIQAIVDLASGAAMNSWLEAAPTGMVVGDAD</sequence>
<dbReference type="Pfam" id="PF10739">
    <property type="entry name" value="DUF2550"/>
    <property type="match status" value="1"/>
</dbReference>
<organism evidence="2 3">
    <name type="scientific">Brachybacterium aquaticum</name>
    <dbReference type="NCBI Taxonomy" id="1432564"/>
    <lineage>
        <taxon>Bacteria</taxon>
        <taxon>Bacillati</taxon>
        <taxon>Actinomycetota</taxon>
        <taxon>Actinomycetes</taxon>
        <taxon>Micrococcales</taxon>
        <taxon>Dermabacteraceae</taxon>
        <taxon>Brachybacterium</taxon>
    </lineage>
</organism>
<keyword evidence="3" id="KW-1185">Reference proteome</keyword>
<dbReference type="EMBL" id="JACHLZ010000001">
    <property type="protein sequence ID" value="MBB5831109.1"/>
    <property type="molecule type" value="Genomic_DNA"/>
</dbReference>
<keyword evidence="1" id="KW-1133">Transmembrane helix</keyword>
<gene>
    <name evidence="2" type="ORF">HNR70_000922</name>
</gene>
<keyword evidence="1" id="KW-0472">Membrane</keyword>
<name>A0A841A7F8_9MICO</name>
<evidence type="ECO:0000256" key="1">
    <source>
        <dbReference type="SAM" id="Phobius"/>
    </source>
</evidence>
<proteinExistence type="predicted"/>
<protein>
    <recommendedName>
        <fullName evidence="4">DUF2550 domain-containing protein</fullName>
    </recommendedName>
</protein>
<dbReference type="RefSeq" id="WP_184324631.1">
    <property type="nucleotide sequence ID" value="NZ_JACHLZ010000001.1"/>
</dbReference>
<dbReference type="InterPro" id="IPR019675">
    <property type="entry name" value="DUF2550"/>
</dbReference>
<evidence type="ECO:0000313" key="3">
    <source>
        <dbReference type="Proteomes" id="UP000588158"/>
    </source>
</evidence>
<keyword evidence="1" id="KW-0812">Transmembrane</keyword>
<comment type="caution">
    <text evidence="2">The sequence shown here is derived from an EMBL/GenBank/DDBJ whole genome shotgun (WGS) entry which is preliminary data.</text>
</comment>
<dbReference type="Proteomes" id="UP000588158">
    <property type="component" value="Unassembled WGS sequence"/>
</dbReference>
<reference evidence="2 3" key="1">
    <citation type="submission" date="2020-08" db="EMBL/GenBank/DDBJ databases">
        <title>Sequencing the genomes of 1000 actinobacteria strains.</title>
        <authorList>
            <person name="Klenk H.-P."/>
        </authorList>
    </citation>
    <scope>NUCLEOTIDE SEQUENCE [LARGE SCALE GENOMIC DNA]</scope>
    <source>
        <strain evidence="2 3">DSM 28796</strain>
    </source>
</reference>
<evidence type="ECO:0008006" key="4">
    <source>
        <dbReference type="Google" id="ProtNLM"/>
    </source>
</evidence>
<feature type="transmembrane region" description="Helical" evidence="1">
    <location>
        <begin position="6"/>
        <end position="27"/>
    </location>
</feature>